<feature type="region of interest" description="Disordered" evidence="1">
    <location>
        <begin position="26"/>
        <end position="48"/>
    </location>
</feature>
<dbReference type="PANTHER" id="PTHR33835">
    <property type="entry name" value="YALI0C07656P"/>
    <property type="match status" value="1"/>
</dbReference>
<dbReference type="InterPro" id="IPR025638">
    <property type="entry name" value="DUF4336"/>
</dbReference>
<evidence type="ECO:0000256" key="1">
    <source>
        <dbReference type="SAM" id="MobiDB-lite"/>
    </source>
</evidence>
<gene>
    <name evidence="2" type="ORF">D9613_008668</name>
</gene>
<dbReference type="SUPFAM" id="SSF56281">
    <property type="entry name" value="Metallo-hydrolase/oxidoreductase"/>
    <property type="match status" value="1"/>
</dbReference>
<evidence type="ECO:0000313" key="2">
    <source>
        <dbReference type="EMBL" id="KAF4616733.1"/>
    </source>
</evidence>
<proteinExistence type="predicted"/>
<dbReference type="Proteomes" id="UP000521872">
    <property type="component" value="Unassembled WGS sequence"/>
</dbReference>
<dbReference type="PANTHER" id="PTHR33835:SF1">
    <property type="entry name" value="METALLO-BETA-LACTAMASE DOMAIN-CONTAINING PROTEIN"/>
    <property type="match status" value="1"/>
</dbReference>
<comment type="caution">
    <text evidence="2">The sequence shown here is derived from an EMBL/GenBank/DDBJ whole genome shotgun (WGS) entry which is preliminary data.</text>
</comment>
<protein>
    <submittedName>
        <fullName evidence="2">Uncharacterized protein</fullName>
    </submittedName>
</protein>
<sequence>MFPRSVTTTRARQVVYKSTGTPSSLFSSSHLNLSQQRPRRQQLENDNTAAESRINMSDTVIREVSNGVWTFSKPFARFGILPIGGRSTAIKLQDGGVWMLASTPLDTETRETLDKLGPVKYIISPDVEHHLFLSQYKEAYPTAKVIAPEGVVAQHPNKSLVFDGLWGRDPPDTKYGFEKDIEHVYFSGFKNKDVAFLHRQSKSLIEADLLMNLPPTEQYSKSKTSPSFFGVSLSPSSWLHSKLTYRLGEDKDAMRRDAKIVAGWDFERIIPCHGDVIEKDAKQAWHNVFKSFLD</sequence>
<dbReference type="InterPro" id="IPR036866">
    <property type="entry name" value="RibonucZ/Hydroxyglut_hydro"/>
</dbReference>
<name>A0A8H4QT71_9AGAR</name>
<evidence type="ECO:0000313" key="3">
    <source>
        <dbReference type="Proteomes" id="UP000521872"/>
    </source>
</evidence>
<dbReference type="AlphaFoldDB" id="A0A8H4QT71"/>
<organism evidence="2 3">
    <name type="scientific">Agrocybe pediades</name>
    <dbReference type="NCBI Taxonomy" id="84607"/>
    <lineage>
        <taxon>Eukaryota</taxon>
        <taxon>Fungi</taxon>
        <taxon>Dikarya</taxon>
        <taxon>Basidiomycota</taxon>
        <taxon>Agaricomycotina</taxon>
        <taxon>Agaricomycetes</taxon>
        <taxon>Agaricomycetidae</taxon>
        <taxon>Agaricales</taxon>
        <taxon>Agaricineae</taxon>
        <taxon>Strophariaceae</taxon>
        <taxon>Agrocybe</taxon>
    </lineage>
</organism>
<keyword evidence="3" id="KW-1185">Reference proteome</keyword>
<accession>A0A8H4QT71</accession>
<dbReference type="Pfam" id="PF14234">
    <property type="entry name" value="DUF4336"/>
    <property type="match status" value="1"/>
</dbReference>
<dbReference type="EMBL" id="JAACJL010000031">
    <property type="protein sequence ID" value="KAF4616733.1"/>
    <property type="molecule type" value="Genomic_DNA"/>
</dbReference>
<reference evidence="2 3" key="1">
    <citation type="submission" date="2019-12" db="EMBL/GenBank/DDBJ databases">
        <authorList>
            <person name="Floudas D."/>
            <person name="Bentzer J."/>
            <person name="Ahren D."/>
            <person name="Johansson T."/>
            <person name="Persson P."/>
            <person name="Tunlid A."/>
        </authorList>
    </citation>
    <scope>NUCLEOTIDE SEQUENCE [LARGE SCALE GENOMIC DNA]</scope>
    <source>
        <strain evidence="2 3">CBS 102.39</strain>
    </source>
</reference>